<gene>
    <name evidence="2" type="primary">asp2</name>
    <name evidence="2" type="ORF">ERS132416_01468</name>
</gene>
<dbReference type="Pfam" id="PF16929">
    <property type="entry name" value="Asp2"/>
    <property type="match status" value="1"/>
</dbReference>
<protein>
    <submittedName>
        <fullName evidence="2">Accessory Sec system protein Asp2</fullName>
    </submittedName>
</protein>
<dbReference type="RefSeq" id="WP_044774475.1">
    <property type="nucleotide sequence ID" value="NZ_CEFG01000045.1"/>
</dbReference>
<keyword evidence="1" id="KW-0175">Coiled coil</keyword>
<dbReference type="InterPro" id="IPR022267">
    <property type="entry name" value="Asp2"/>
</dbReference>
<dbReference type="NCBIfam" id="TIGR03712">
    <property type="entry name" value="acc_sec_asp2"/>
    <property type="match status" value="1"/>
</dbReference>
<dbReference type="EMBL" id="FIHD01000026">
    <property type="protein sequence ID" value="CYV01613.1"/>
    <property type="molecule type" value="Genomic_DNA"/>
</dbReference>
<dbReference type="AlphaFoldDB" id="A0A0Z8GMQ0"/>
<evidence type="ECO:0000313" key="3">
    <source>
        <dbReference type="Proteomes" id="UP000073494"/>
    </source>
</evidence>
<feature type="coiled-coil region" evidence="1">
    <location>
        <begin position="65"/>
        <end position="95"/>
    </location>
</feature>
<organism evidence="2 3">
    <name type="scientific">Streptococcus suis</name>
    <dbReference type="NCBI Taxonomy" id="1307"/>
    <lineage>
        <taxon>Bacteria</taxon>
        <taxon>Bacillati</taxon>
        <taxon>Bacillota</taxon>
        <taxon>Bacilli</taxon>
        <taxon>Lactobacillales</taxon>
        <taxon>Streptococcaceae</taxon>
        <taxon>Streptococcus</taxon>
    </lineage>
</organism>
<evidence type="ECO:0000256" key="1">
    <source>
        <dbReference type="SAM" id="Coils"/>
    </source>
</evidence>
<dbReference type="ESTHER" id="strsu-a0a0z8gmq0">
    <property type="family name" value="Asp2"/>
</dbReference>
<name>A0A0Z8GMQ0_STRSU</name>
<dbReference type="Proteomes" id="UP000073494">
    <property type="component" value="Unassembled WGS sequence"/>
</dbReference>
<dbReference type="GO" id="GO:0015031">
    <property type="term" value="P:protein transport"/>
    <property type="evidence" value="ECO:0007669"/>
    <property type="project" value="InterPro"/>
</dbReference>
<dbReference type="SUPFAM" id="SSF53474">
    <property type="entry name" value="alpha/beta-Hydrolases"/>
    <property type="match status" value="1"/>
</dbReference>
<dbReference type="InterPro" id="IPR029058">
    <property type="entry name" value="AB_hydrolase_fold"/>
</dbReference>
<evidence type="ECO:0000313" key="2">
    <source>
        <dbReference type="EMBL" id="CYV01613.1"/>
    </source>
</evidence>
<accession>A0A0Z8GMQ0</accession>
<reference evidence="2 3" key="1">
    <citation type="submission" date="2016-02" db="EMBL/GenBank/DDBJ databases">
        <authorList>
            <consortium name="Pathogen Informatics"/>
        </authorList>
    </citation>
    <scope>NUCLEOTIDE SEQUENCE [LARGE SCALE GENOMIC DNA]</scope>
    <source>
        <strain evidence="2 3">LSS54</strain>
    </source>
</reference>
<proteinExistence type="predicted"/>
<sequence>MKEKINILQIGLEDWSSHIAIPDNISWQYIDPDVILPFLEERETVSKQRKQLLKEYKTISELSAKAEDDDLQGQLQEQLDRLEEQLEQLNLLSYQVLILSDRKYHTKVIDFGHEFDAYRIFYPQDWEPEQKELSDLLYKKVAQRFEWTERKELVHTLSKALFKGQYGAKFKIDELEISPQFEGKIWYQGQNYVHLEGEFGKDFQQIAFFRYNLQAYKEVYYDIYLEHGIEGACDLELTISLIQEGSTNNIVQEWKFQGAQLKEQLLLESVENGYLFFSVAARGQGKVKLGSCHHRWSRNGLGEFVLGGERLVDQQMHEIHTFFNPMDFTPPLCVYFSGFRKAEGFEGYRLIRSLNKPFMLICDPRLIGGGFYLGSDELEDKVVAKIQEKLDYLGFDNSQLILSGVSMGTFGATYYGTKLSPGGIVISKPVLSLGTVALREKFDRPGGFETSLELLHAHYGNLTSESARQLNQKYWSQMKEGIFKDTTISVAYMRDEDYDRTAFEELVRYSKITGARIHGRGFEGRHNDGGNAPTAWFEKRYRAMIETLLDRDAVNES</sequence>